<comment type="subcellular location">
    <subcellularLocation>
        <location evidence="1">Endomembrane system</location>
        <topology evidence="1">Multi-pass membrane protein</topology>
    </subcellularLocation>
</comment>
<evidence type="ECO:0000256" key="2">
    <source>
        <dbReference type="ARBA" id="ARBA00022692"/>
    </source>
</evidence>
<evidence type="ECO:0000256" key="3">
    <source>
        <dbReference type="ARBA" id="ARBA00022989"/>
    </source>
</evidence>
<evidence type="ECO:0000313" key="9">
    <source>
        <dbReference type="Proteomes" id="UP000638848"/>
    </source>
</evidence>
<evidence type="ECO:0000256" key="1">
    <source>
        <dbReference type="ARBA" id="ARBA00004127"/>
    </source>
</evidence>
<feature type="transmembrane region" description="Helical" evidence="6">
    <location>
        <begin position="33"/>
        <end position="52"/>
    </location>
</feature>
<evidence type="ECO:0000256" key="6">
    <source>
        <dbReference type="SAM" id="Phobius"/>
    </source>
</evidence>
<comment type="caution">
    <text evidence="8">The sequence shown here is derived from an EMBL/GenBank/DDBJ whole genome shotgun (WGS) entry which is preliminary data.</text>
</comment>
<proteinExistence type="predicted"/>
<name>A0A917GK18_9MICC</name>
<gene>
    <name evidence="8" type="ORF">GCM10011374_08530</name>
</gene>
<dbReference type="RefSeq" id="WP_188534595.1">
    <property type="nucleotide sequence ID" value="NZ_BMEQ01000003.1"/>
</dbReference>
<keyword evidence="9" id="KW-1185">Reference proteome</keyword>
<protein>
    <recommendedName>
        <fullName evidence="7">DUF202 domain-containing protein</fullName>
    </recommendedName>
</protein>
<keyword evidence="3 6" id="KW-1133">Transmembrane helix</keyword>
<dbReference type="Pfam" id="PF02656">
    <property type="entry name" value="DUF202"/>
    <property type="match status" value="1"/>
</dbReference>
<evidence type="ECO:0000259" key="7">
    <source>
        <dbReference type="Pfam" id="PF02656"/>
    </source>
</evidence>
<dbReference type="Proteomes" id="UP000638848">
    <property type="component" value="Unassembled WGS sequence"/>
</dbReference>
<keyword evidence="2 6" id="KW-0812">Transmembrane</keyword>
<evidence type="ECO:0000313" key="8">
    <source>
        <dbReference type="EMBL" id="GGG48463.1"/>
    </source>
</evidence>
<feature type="transmembrane region" description="Helical" evidence="6">
    <location>
        <begin position="97"/>
        <end position="122"/>
    </location>
</feature>
<feature type="region of interest" description="Disordered" evidence="5">
    <location>
        <begin position="1"/>
        <end position="29"/>
    </location>
</feature>
<feature type="transmembrane region" description="Helical" evidence="6">
    <location>
        <begin position="58"/>
        <end position="76"/>
    </location>
</feature>
<dbReference type="EMBL" id="BMEQ01000003">
    <property type="protein sequence ID" value="GGG48463.1"/>
    <property type="molecule type" value="Genomic_DNA"/>
</dbReference>
<reference evidence="8" key="2">
    <citation type="submission" date="2020-09" db="EMBL/GenBank/DDBJ databases">
        <authorList>
            <person name="Sun Q."/>
            <person name="Zhou Y."/>
        </authorList>
    </citation>
    <scope>NUCLEOTIDE SEQUENCE</scope>
    <source>
        <strain evidence="8">CGMCC 1.12187</strain>
    </source>
</reference>
<organism evidence="8 9">
    <name type="scientific">Kocuria dechangensis</name>
    <dbReference type="NCBI Taxonomy" id="1176249"/>
    <lineage>
        <taxon>Bacteria</taxon>
        <taxon>Bacillati</taxon>
        <taxon>Actinomycetota</taxon>
        <taxon>Actinomycetes</taxon>
        <taxon>Micrococcales</taxon>
        <taxon>Micrococcaceae</taxon>
        <taxon>Kocuria</taxon>
    </lineage>
</organism>
<evidence type="ECO:0000256" key="4">
    <source>
        <dbReference type="ARBA" id="ARBA00023136"/>
    </source>
</evidence>
<keyword evidence="4 6" id="KW-0472">Membrane</keyword>
<sequence length="124" mass="13334">MPAPRPPIRRPPRDPAPPPHGDPGLQPERTSMAWGRTLMSFVVVSAVFLRWLPHHGPFVLVLFGLAVVTAVAIYLTQRPRYTRSARGIAEEESAPEVGAVLATATAVVALGALGLYVVLVLVRP</sequence>
<dbReference type="GO" id="GO:0012505">
    <property type="term" value="C:endomembrane system"/>
    <property type="evidence" value="ECO:0007669"/>
    <property type="project" value="UniProtKB-SubCell"/>
</dbReference>
<evidence type="ECO:0000256" key="5">
    <source>
        <dbReference type="SAM" id="MobiDB-lite"/>
    </source>
</evidence>
<reference evidence="8" key="1">
    <citation type="journal article" date="2014" name="Int. J. Syst. Evol. Microbiol.">
        <title>Complete genome sequence of Corynebacterium casei LMG S-19264T (=DSM 44701T), isolated from a smear-ripened cheese.</title>
        <authorList>
            <consortium name="US DOE Joint Genome Institute (JGI-PGF)"/>
            <person name="Walter F."/>
            <person name="Albersmeier A."/>
            <person name="Kalinowski J."/>
            <person name="Ruckert C."/>
        </authorList>
    </citation>
    <scope>NUCLEOTIDE SEQUENCE</scope>
    <source>
        <strain evidence="8">CGMCC 1.12187</strain>
    </source>
</reference>
<feature type="domain" description="DUF202" evidence="7">
    <location>
        <begin position="22"/>
        <end position="86"/>
    </location>
</feature>
<dbReference type="AlphaFoldDB" id="A0A917GK18"/>
<accession>A0A917GK18</accession>
<dbReference type="InterPro" id="IPR003807">
    <property type="entry name" value="DUF202"/>
</dbReference>